<evidence type="ECO:0000313" key="2">
    <source>
        <dbReference type="EMBL" id="KAF2709540.1"/>
    </source>
</evidence>
<keyword evidence="3" id="KW-1185">Reference proteome</keyword>
<dbReference type="EMBL" id="MU005770">
    <property type="protein sequence ID" value="KAF2709540.1"/>
    <property type="molecule type" value="Genomic_DNA"/>
</dbReference>
<sequence>MPAQVQVMRAAELTAANGSPANGMMTIYAFANMSDRFCGSVMIAKPHTASDVHHGDQDTIFYAANGNGVIVSGPNGSKRQELAPGDFALVPAFAQHQEVNDSDEDVTWIVTRHGKGSSVVHNRKCWGKS</sequence>
<dbReference type="OrthoDB" id="3511549at2759"/>
<dbReference type="InterPro" id="IPR014710">
    <property type="entry name" value="RmlC-like_jellyroll"/>
</dbReference>
<dbReference type="InterPro" id="IPR013096">
    <property type="entry name" value="Cupin_2"/>
</dbReference>
<dbReference type="Proteomes" id="UP000799428">
    <property type="component" value="Unassembled WGS sequence"/>
</dbReference>
<accession>A0A6G1K9U5</accession>
<dbReference type="SUPFAM" id="SSF51182">
    <property type="entry name" value="RmlC-like cupins"/>
    <property type="match status" value="1"/>
</dbReference>
<dbReference type="AlphaFoldDB" id="A0A6G1K9U5"/>
<dbReference type="Gene3D" id="2.60.120.10">
    <property type="entry name" value="Jelly Rolls"/>
    <property type="match status" value="1"/>
</dbReference>
<gene>
    <name evidence="2" type="ORF">K504DRAFT_467506</name>
</gene>
<name>A0A6G1K9U5_9PLEO</name>
<reference evidence="2" key="1">
    <citation type="journal article" date="2020" name="Stud. Mycol.">
        <title>101 Dothideomycetes genomes: a test case for predicting lifestyles and emergence of pathogens.</title>
        <authorList>
            <person name="Haridas S."/>
            <person name="Albert R."/>
            <person name="Binder M."/>
            <person name="Bloem J."/>
            <person name="Labutti K."/>
            <person name="Salamov A."/>
            <person name="Andreopoulos B."/>
            <person name="Baker S."/>
            <person name="Barry K."/>
            <person name="Bills G."/>
            <person name="Bluhm B."/>
            <person name="Cannon C."/>
            <person name="Castanera R."/>
            <person name="Culley D."/>
            <person name="Daum C."/>
            <person name="Ezra D."/>
            <person name="Gonzalez J."/>
            <person name="Henrissat B."/>
            <person name="Kuo A."/>
            <person name="Liang C."/>
            <person name="Lipzen A."/>
            <person name="Lutzoni F."/>
            <person name="Magnuson J."/>
            <person name="Mondo S."/>
            <person name="Nolan M."/>
            <person name="Ohm R."/>
            <person name="Pangilinan J."/>
            <person name="Park H.-J."/>
            <person name="Ramirez L."/>
            <person name="Alfaro M."/>
            <person name="Sun H."/>
            <person name="Tritt A."/>
            <person name="Yoshinaga Y."/>
            <person name="Zwiers L.-H."/>
            <person name="Turgeon B."/>
            <person name="Goodwin S."/>
            <person name="Spatafora J."/>
            <person name="Crous P."/>
            <person name="Grigoriev I."/>
        </authorList>
    </citation>
    <scope>NUCLEOTIDE SEQUENCE</scope>
    <source>
        <strain evidence="2">CBS 279.74</strain>
    </source>
</reference>
<proteinExistence type="predicted"/>
<organism evidence="2 3">
    <name type="scientific">Pleomassaria siparia CBS 279.74</name>
    <dbReference type="NCBI Taxonomy" id="1314801"/>
    <lineage>
        <taxon>Eukaryota</taxon>
        <taxon>Fungi</taxon>
        <taxon>Dikarya</taxon>
        <taxon>Ascomycota</taxon>
        <taxon>Pezizomycotina</taxon>
        <taxon>Dothideomycetes</taxon>
        <taxon>Pleosporomycetidae</taxon>
        <taxon>Pleosporales</taxon>
        <taxon>Pleomassariaceae</taxon>
        <taxon>Pleomassaria</taxon>
    </lineage>
</organism>
<dbReference type="Pfam" id="PF07883">
    <property type="entry name" value="Cupin_2"/>
    <property type="match status" value="1"/>
</dbReference>
<dbReference type="InterPro" id="IPR011051">
    <property type="entry name" value="RmlC_Cupin_sf"/>
</dbReference>
<evidence type="ECO:0000259" key="1">
    <source>
        <dbReference type="Pfam" id="PF07883"/>
    </source>
</evidence>
<feature type="domain" description="Cupin type-2" evidence="1">
    <location>
        <begin position="42"/>
        <end position="110"/>
    </location>
</feature>
<evidence type="ECO:0000313" key="3">
    <source>
        <dbReference type="Proteomes" id="UP000799428"/>
    </source>
</evidence>
<protein>
    <recommendedName>
        <fullName evidence="1">Cupin type-2 domain-containing protein</fullName>
    </recommendedName>
</protein>